<dbReference type="EMBL" id="CP005290">
    <property type="protein sequence ID" value="AGK60726.1"/>
    <property type="molecule type" value="Genomic_DNA"/>
</dbReference>
<feature type="binding site" evidence="14">
    <location>
        <position position="153"/>
    </location>
    <ligand>
        <name>ATP</name>
        <dbReference type="ChEBI" id="CHEBI:30616"/>
    </ligand>
</feature>
<dbReference type="AlphaFoldDB" id="N0BJQ0"/>
<keyword evidence="9 13" id="KW-0547">Nucleotide-binding</keyword>
<dbReference type="Gene3D" id="3.90.870.10">
    <property type="entry name" value="DHBP synthase"/>
    <property type="match status" value="1"/>
</dbReference>
<feature type="domain" description="YrdC-like" evidence="15">
    <location>
        <begin position="16"/>
        <end position="201"/>
    </location>
</feature>
<comment type="subcellular location">
    <subcellularLocation>
        <location evidence="1 13">Cytoplasm</location>
    </subcellularLocation>
</comment>
<keyword evidence="17" id="KW-1185">Reference proteome</keyword>
<protein>
    <recommendedName>
        <fullName evidence="4 13">Threonylcarbamoyl-AMP synthase</fullName>
        <shortName evidence="13">TC-AMP synthase</shortName>
        <ecNumber evidence="3 13">2.7.7.87</ecNumber>
    </recommendedName>
    <alternativeName>
        <fullName evidence="11 13">L-threonylcarbamoyladenylate synthase</fullName>
    </alternativeName>
</protein>
<dbReference type="Proteomes" id="UP000013307">
    <property type="component" value="Chromosome"/>
</dbReference>
<dbReference type="NCBIfam" id="TIGR00057">
    <property type="entry name" value="L-threonylcarbamoyladenylate synthase"/>
    <property type="match status" value="1"/>
</dbReference>
<evidence type="ECO:0000256" key="11">
    <source>
        <dbReference type="ARBA" id="ARBA00029774"/>
    </source>
</evidence>
<evidence type="ECO:0000256" key="9">
    <source>
        <dbReference type="ARBA" id="ARBA00022741"/>
    </source>
</evidence>
<dbReference type="FunFam" id="3.90.870.10:FF:000008">
    <property type="entry name" value="Threonylcarbamoyl-AMP synthase"/>
    <property type="match status" value="1"/>
</dbReference>
<evidence type="ECO:0000259" key="15">
    <source>
        <dbReference type="PROSITE" id="PS51163"/>
    </source>
</evidence>
<dbReference type="InterPro" id="IPR038385">
    <property type="entry name" value="Sua5/YwlC_C"/>
</dbReference>
<keyword evidence="7 13" id="KW-0819">tRNA processing</keyword>
<evidence type="ECO:0000256" key="7">
    <source>
        <dbReference type="ARBA" id="ARBA00022694"/>
    </source>
</evidence>
<evidence type="ECO:0000256" key="12">
    <source>
        <dbReference type="ARBA" id="ARBA00048366"/>
    </source>
</evidence>
<dbReference type="PIRSF" id="PIRSF004930">
    <property type="entry name" value="Tln_factor_SUA5"/>
    <property type="match status" value="1"/>
</dbReference>
<feature type="binding site" evidence="14">
    <location>
        <position position="70"/>
    </location>
    <ligand>
        <name>L-threonine</name>
        <dbReference type="ChEBI" id="CHEBI:57926"/>
    </ligand>
</feature>
<feature type="binding site" evidence="14">
    <location>
        <position position="143"/>
    </location>
    <ligand>
        <name>L-threonine</name>
        <dbReference type="ChEBI" id="CHEBI:57926"/>
    </ligand>
</feature>
<keyword evidence="8 13" id="KW-0548">Nucleotidyltransferase</keyword>
<comment type="catalytic activity">
    <reaction evidence="12 13">
        <text>L-threonine + hydrogencarbonate + ATP = L-threonylcarbamoyladenylate + diphosphate + H2O</text>
        <dbReference type="Rhea" id="RHEA:36407"/>
        <dbReference type="ChEBI" id="CHEBI:15377"/>
        <dbReference type="ChEBI" id="CHEBI:17544"/>
        <dbReference type="ChEBI" id="CHEBI:30616"/>
        <dbReference type="ChEBI" id="CHEBI:33019"/>
        <dbReference type="ChEBI" id="CHEBI:57926"/>
        <dbReference type="ChEBI" id="CHEBI:73682"/>
        <dbReference type="EC" id="2.7.7.87"/>
    </reaction>
</comment>
<evidence type="ECO:0000256" key="3">
    <source>
        <dbReference type="ARBA" id="ARBA00012584"/>
    </source>
</evidence>
<feature type="binding site" evidence="14">
    <location>
        <position position="65"/>
    </location>
    <ligand>
        <name>ATP</name>
        <dbReference type="ChEBI" id="CHEBI:30616"/>
    </ligand>
</feature>
<keyword evidence="6 13" id="KW-0808">Transferase</keyword>
<evidence type="ECO:0000256" key="1">
    <source>
        <dbReference type="ARBA" id="ARBA00004496"/>
    </source>
</evidence>
<dbReference type="InterPro" id="IPR017945">
    <property type="entry name" value="DHBP_synth_RibB-like_a/b_dom"/>
</dbReference>
<dbReference type="SUPFAM" id="SSF55821">
    <property type="entry name" value="YrdC/RibB"/>
    <property type="match status" value="1"/>
</dbReference>
<dbReference type="PANTHER" id="PTHR17490">
    <property type="entry name" value="SUA5"/>
    <property type="match status" value="1"/>
</dbReference>
<feature type="binding site" evidence="14">
    <location>
        <position position="145"/>
    </location>
    <ligand>
        <name>ATP</name>
        <dbReference type="ChEBI" id="CHEBI:30616"/>
    </ligand>
</feature>
<evidence type="ECO:0000256" key="4">
    <source>
        <dbReference type="ARBA" id="ARBA00015492"/>
    </source>
</evidence>
<dbReference type="eggNOG" id="arCOG01952">
    <property type="taxonomic scope" value="Archaea"/>
</dbReference>
<name>N0BJQ0_9EURY</name>
<keyword evidence="10 13" id="KW-0067">ATP-binding</keyword>
<dbReference type="InterPro" id="IPR006070">
    <property type="entry name" value="Sua5-like_dom"/>
</dbReference>
<feature type="binding site" evidence="14">
    <location>
        <position position="123"/>
    </location>
    <ligand>
        <name>L-threonine</name>
        <dbReference type="ChEBI" id="CHEBI:57926"/>
    </ligand>
</feature>
<proteinExistence type="inferred from homology"/>
<feature type="binding site" evidence="14">
    <location>
        <position position="197"/>
    </location>
    <ligand>
        <name>ATP</name>
        <dbReference type="ChEBI" id="CHEBI:30616"/>
    </ligand>
</feature>
<comment type="similarity">
    <text evidence="2 13">Belongs to the SUA5 family.</text>
</comment>
<evidence type="ECO:0000256" key="5">
    <source>
        <dbReference type="ARBA" id="ARBA00022490"/>
    </source>
</evidence>
<evidence type="ECO:0000313" key="17">
    <source>
        <dbReference type="Proteomes" id="UP000013307"/>
    </source>
</evidence>
<dbReference type="Pfam" id="PF01300">
    <property type="entry name" value="Sua5_yciO_yrdC"/>
    <property type="match status" value="1"/>
</dbReference>
<dbReference type="GO" id="GO:0005524">
    <property type="term" value="F:ATP binding"/>
    <property type="evidence" value="ECO:0007669"/>
    <property type="project" value="UniProtKB-UniRule"/>
</dbReference>
<evidence type="ECO:0000256" key="13">
    <source>
        <dbReference type="PIRNR" id="PIRNR004930"/>
    </source>
</evidence>
<dbReference type="GeneID" id="15392352"/>
<dbReference type="InterPro" id="IPR005145">
    <property type="entry name" value="Sua5_C"/>
</dbReference>
<dbReference type="PANTHER" id="PTHR17490:SF16">
    <property type="entry name" value="THREONYLCARBAMOYL-AMP SYNTHASE"/>
    <property type="match status" value="1"/>
</dbReference>
<evidence type="ECO:0000256" key="14">
    <source>
        <dbReference type="PIRSR" id="PIRSR004930-1"/>
    </source>
</evidence>
<evidence type="ECO:0000256" key="2">
    <source>
        <dbReference type="ARBA" id="ARBA00007663"/>
    </source>
</evidence>
<dbReference type="GO" id="GO:0061710">
    <property type="term" value="F:L-threonylcarbamoyladenylate synthase"/>
    <property type="evidence" value="ECO:0007669"/>
    <property type="project" value="UniProtKB-EC"/>
</dbReference>
<dbReference type="RefSeq" id="WP_015590325.1">
    <property type="nucleotide sequence ID" value="NC_021169.1"/>
</dbReference>
<gene>
    <name evidence="16" type="ORF">Asulf_00709</name>
</gene>
<comment type="function">
    <text evidence="13">Required for the formation of a threonylcarbamoyl group on adenosine at position 37 (t(6)A37) in tRNAs that read codons beginning with adenine.</text>
</comment>
<dbReference type="GO" id="GO:0000049">
    <property type="term" value="F:tRNA binding"/>
    <property type="evidence" value="ECO:0007669"/>
    <property type="project" value="TreeGrafter"/>
</dbReference>
<feature type="binding site" evidence="14">
    <location>
        <position position="38"/>
    </location>
    <ligand>
        <name>L-threonine</name>
        <dbReference type="ChEBI" id="CHEBI:57926"/>
    </ligand>
</feature>
<feature type="binding site" evidence="14">
    <location>
        <position position="183"/>
    </location>
    <ligand>
        <name>L-threonine</name>
        <dbReference type="ChEBI" id="CHEBI:57926"/>
    </ligand>
</feature>
<feature type="binding site" evidence="14">
    <location>
        <position position="232"/>
    </location>
    <ligand>
        <name>ATP</name>
        <dbReference type="ChEBI" id="CHEBI:30616"/>
    </ligand>
</feature>
<reference evidence="16 17" key="1">
    <citation type="journal article" date="2013" name="Genome Announc.">
        <title>Complete Genome Sequence of the Thermophilic and Facultatively Chemolithoautotrophic Sulfate Reducer Archaeoglobus sulfaticallidus Strain PM70-1T.</title>
        <authorList>
            <person name="Stokke R."/>
            <person name="Hocking W.P."/>
            <person name="Steinsbu B.O."/>
            <person name="Steen I.H."/>
        </authorList>
    </citation>
    <scope>NUCLEOTIDE SEQUENCE [LARGE SCALE GENOMIC DNA]</scope>
    <source>
        <strain evidence="16">PM70-1</strain>
    </source>
</reference>
<evidence type="ECO:0000256" key="10">
    <source>
        <dbReference type="ARBA" id="ARBA00022840"/>
    </source>
</evidence>
<dbReference type="Pfam" id="PF03481">
    <property type="entry name" value="Sua5_C"/>
    <property type="match status" value="1"/>
</dbReference>
<accession>N0BJQ0</accession>
<dbReference type="GO" id="GO:0005737">
    <property type="term" value="C:cytoplasm"/>
    <property type="evidence" value="ECO:0007669"/>
    <property type="project" value="UniProtKB-SubCell"/>
</dbReference>
<dbReference type="EC" id="2.7.7.87" evidence="3 13"/>
<feature type="binding site" evidence="14">
    <location>
        <position position="61"/>
    </location>
    <ligand>
        <name>ATP</name>
        <dbReference type="ChEBI" id="CHEBI:30616"/>
    </ligand>
</feature>
<dbReference type="GO" id="GO:0006450">
    <property type="term" value="P:regulation of translational fidelity"/>
    <property type="evidence" value="ECO:0007669"/>
    <property type="project" value="TreeGrafter"/>
</dbReference>
<feature type="binding site" evidence="14">
    <location>
        <position position="119"/>
    </location>
    <ligand>
        <name>ATP</name>
        <dbReference type="ChEBI" id="CHEBI:30616"/>
    </ligand>
</feature>
<dbReference type="HOGENOM" id="CLU_031397_0_0_2"/>
<evidence type="ECO:0000313" key="16">
    <source>
        <dbReference type="EMBL" id="AGK60726.1"/>
    </source>
</evidence>
<dbReference type="GO" id="GO:0008033">
    <property type="term" value="P:tRNA processing"/>
    <property type="evidence" value="ECO:0007669"/>
    <property type="project" value="UniProtKB-KW"/>
</dbReference>
<evidence type="ECO:0000256" key="8">
    <source>
        <dbReference type="ARBA" id="ARBA00022695"/>
    </source>
</evidence>
<dbReference type="PROSITE" id="PS51163">
    <property type="entry name" value="YRDC"/>
    <property type="match status" value="1"/>
</dbReference>
<dbReference type="GO" id="GO:0003725">
    <property type="term" value="F:double-stranded RNA binding"/>
    <property type="evidence" value="ECO:0007669"/>
    <property type="project" value="UniProtKB-UniRule"/>
</dbReference>
<dbReference type="STRING" id="387631.Asulf_00709"/>
<dbReference type="Gene3D" id="3.40.50.11030">
    <property type="entry name" value="Threonylcarbamoyl-AMP synthase, C-terminal domain"/>
    <property type="match status" value="1"/>
</dbReference>
<dbReference type="InterPro" id="IPR010923">
    <property type="entry name" value="T(6)A37_SUA5"/>
</dbReference>
<evidence type="ECO:0000256" key="6">
    <source>
        <dbReference type="ARBA" id="ARBA00022679"/>
    </source>
</evidence>
<dbReference type="KEGG" id="ast:Asulf_00709"/>
<keyword evidence="5 13" id="KW-0963">Cytoplasm</keyword>
<organism evidence="16 17">
    <name type="scientific">Archaeoglobus sulfaticallidus PM70-1</name>
    <dbReference type="NCBI Taxonomy" id="387631"/>
    <lineage>
        <taxon>Archaea</taxon>
        <taxon>Methanobacteriati</taxon>
        <taxon>Methanobacteriota</taxon>
        <taxon>Archaeoglobi</taxon>
        <taxon>Archaeoglobales</taxon>
        <taxon>Archaeoglobaceae</taxon>
        <taxon>Archaeoglobus</taxon>
    </lineage>
</organism>
<sequence length="342" mass="37531">MKKTRIIKVNPENPEEDRIMAGAEIIKNGGLVAFPTETVYGLGANALDRKAVLGIYKAKERPADNPLIVHVCNKDMIEDIAELNDVAEKLIKRFFPGPLTVVVKKKECIPQEVTAGLDTVAIRMPDNKVALKLIELSEVPISAPSANLAGKPSPTKAEHVIEDLYGRIDAILDGGPTNIGLESTVVDTTVYPVELLRPGGLSVEELEKVVDIKIPELDEGIPRSPGMKYRHYAPSAELIVIYGKREDVVSKIIKTAGQLIDKSNKKIGLVVSDSEPYKDIDVEIVEIGRSVEEVARNLFSALRELDRRGIDLIIAEGVEEKGLGLAVMNRLKKASNYRIFRV</sequence>
<dbReference type="InterPro" id="IPR050156">
    <property type="entry name" value="TC-AMP_synthase_SUA5"/>
</dbReference>
<dbReference type="OrthoDB" id="39992at2157"/>